<evidence type="ECO:0000313" key="2">
    <source>
        <dbReference type="EMBL" id="OFI34212.1"/>
    </source>
</evidence>
<gene>
    <name evidence="2" type="ORF">BFC17_22000</name>
</gene>
<protein>
    <submittedName>
        <fullName evidence="2">Uncharacterized protein</fullName>
    </submittedName>
</protein>
<organism evidence="2 3">
    <name type="scientific">Alteromonas lipolytica</name>
    <dbReference type="NCBI Taxonomy" id="1856405"/>
    <lineage>
        <taxon>Bacteria</taxon>
        <taxon>Pseudomonadati</taxon>
        <taxon>Pseudomonadota</taxon>
        <taxon>Gammaproteobacteria</taxon>
        <taxon>Alteromonadales</taxon>
        <taxon>Alteromonadaceae</taxon>
        <taxon>Alteromonas/Salinimonas group</taxon>
        <taxon>Alteromonas</taxon>
    </lineage>
</organism>
<dbReference type="RefSeq" id="WP_070177141.1">
    <property type="nucleotide sequence ID" value="NZ_BMJR01000011.1"/>
</dbReference>
<keyword evidence="3" id="KW-1185">Reference proteome</keyword>
<sequence length="152" mass="16842">MEDIIPLLGAITAGASTIIGLISAYRSKKKVEAELKTVTSTQKFLEFNRSEEDLRIATESLLNVIKDTENAVVQVGSLVLIKHKDNNGEKVVAMSLTNEQQSYLKEHPKILTKPKELLLRLREFDLPTSPLSIKGVIDTSNNTLQPSQKTRG</sequence>
<name>A0A1E8FE62_9ALTE</name>
<feature type="transmembrane region" description="Helical" evidence="1">
    <location>
        <begin position="6"/>
        <end position="25"/>
    </location>
</feature>
<proteinExistence type="predicted"/>
<dbReference type="EMBL" id="MJIC01000014">
    <property type="protein sequence ID" value="OFI34212.1"/>
    <property type="molecule type" value="Genomic_DNA"/>
</dbReference>
<reference evidence="2 3" key="1">
    <citation type="submission" date="2016-09" db="EMBL/GenBank/DDBJ databases">
        <title>Alteromonas lipolytica, a new species isolated from sea water.</title>
        <authorList>
            <person name="Wu Y.-H."/>
            <person name="Cheng H."/>
            <person name="Xu X.-W."/>
        </authorList>
    </citation>
    <scope>NUCLEOTIDE SEQUENCE [LARGE SCALE GENOMIC DNA]</scope>
    <source>
        <strain evidence="2 3">JW12</strain>
    </source>
</reference>
<comment type="caution">
    <text evidence="2">The sequence shown here is derived from an EMBL/GenBank/DDBJ whole genome shotgun (WGS) entry which is preliminary data.</text>
</comment>
<keyword evidence="1" id="KW-0472">Membrane</keyword>
<dbReference type="AlphaFoldDB" id="A0A1E8FE62"/>
<accession>A0A1E8FE62</accession>
<dbReference type="STRING" id="1856405.BFC17_22000"/>
<evidence type="ECO:0000256" key="1">
    <source>
        <dbReference type="SAM" id="Phobius"/>
    </source>
</evidence>
<evidence type="ECO:0000313" key="3">
    <source>
        <dbReference type="Proteomes" id="UP000176037"/>
    </source>
</evidence>
<keyword evidence="1" id="KW-1133">Transmembrane helix</keyword>
<dbReference type="Proteomes" id="UP000176037">
    <property type="component" value="Unassembled WGS sequence"/>
</dbReference>
<keyword evidence="1" id="KW-0812">Transmembrane</keyword>